<name>A0AAI8TQ17_MYCME</name>
<organism evidence="2 3">
    <name type="scientific">Mycolicibacterium mageritense</name>
    <name type="common">Mycobacterium mageritense</name>
    <dbReference type="NCBI Taxonomy" id="53462"/>
    <lineage>
        <taxon>Bacteria</taxon>
        <taxon>Bacillati</taxon>
        <taxon>Actinomycetota</taxon>
        <taxon>Actinomycetes</taxon>
        <taxon>Mycobacteriales</taxon>
        <taxon>Mycobacteriaceae</taxon>
        <taxon>Mycolicibacterium</taxon>
    </lineage>
</organism>
<dbReference type="AlphaFoldDB" id="A0AAI8TQ17"/>
<accession>A0AAI8TQ17</accession>
<dbReference type="PANTHER" id="PTHR18964">
    <property type="entry name" value="ROK (REPRESSOR, ORF, KINASE) FAMILY"/>
    <property type="match status" value="1"/>
</dbReference>
<proteinExistence type="inferred from homology"/>
<comment type="similarity">
    <text evidence="1">Belongs to the ROK (NagC/XylR) family.</text>
</comment>
<dbReference type="Proteomes" id="UP001241092">
    <property type="component" value="Chromosome"/>
</dbReference>
<dbReference type="GO" id="GO:0008865">
    <property type="term" value="F:fructokinase activity"/>
    <property type="evidence" value="ECO:0007669"/>
    <property type="project" value="UniProtKB-EC"/>
</dbReference>
<dbReference type="RefSeq" id="WP_286213227.1">
    <property type="nucleotide sequence ID" value="NZ_AP027452.1"/>
</dbReference>
<dbReference type="PANTHER" id="PTHR18964:SF169">
    <property type="entry name" value="N-ACETYLMANNOSAMINE KINASE"/>
    <property type="match status" value="1"/>
</dbReference>
<dbReference type="EC" id="2.7.1.4" evidence="2"/>
<gene>
    <name evidence="2" type="primary">mak_1</name>
    <name evidence="2" type="ORF">hbim_00394</name>
</gene>
<dbReference type="EMBL" id="AP027452">
    <property type="protein sequence ID" value="BDY26482.1"/>
    <property type="molecule type" value="Genomic_DNA"/>
</dbReference>
<keyword evidence="2" id="KW-0808">Transferase</keyword>
<dbReference type="SUPFAM" id="SSF53067">
    <property type="entry name" value="Actin-like ATPase domain"/>
    <property type="match status" value="1"/>
</dbReference>
<sequence>MTATIGIDLGGTKTAAGLVLPNGDVELDCSAPTPAAVGPAAMIDTVTALVAEIRGKAADSGLPAPVAIGIGSAGVIDAGQGSVLSATHNLRGWPGTRLADLVASKTGLPVRAINDVHAHAIGEARYGAGRGLGTVLMVAVGTGIGGSLVLDGTPLPGARHAAGHLGHTPAPEAEGLLCTCGRTGHLEAIASGTGLLAHYRRLGGTAADARQVVGRASAGDALATECVTLGGRTLGRAIGGWVNMLDPDAVIVSGGLAQAGPLWWSAMTGAATEQFIEAVTGCPLLPAERGSRAAILGAAALAGDPR</sequence>
<evidence type="ECO:0000313" key="2">
    <source>
        <dbReference type="EMBL" id="BDY26482.1"/>
    </source>
</evidence>
<evidence type="ECO:0000256" key="1">
    <source>
        <dbReference type="ARBA" id="ARBA00006479"/>
    </source>
</evidence>
<dbReference type="Pfam" id="PF00480">
    <property type="entry name" value="ROK"/>
    <property type="match status" value="1"/>
</dbReference>
<reference evidence="2" key="1">
    <citation type="submission" date="2023-03" db="EMBL/GenBank/DDBJ databases">
        <title>Draft genome sequence of a Mycolicibacterium mageritense strain H4_3_1 isolated from a hybrid biological-inorganic system reactor.</title>
        <authorList>
            <person name="Feng X."/>
            <person name="Kazama D."/>
            <person name="Sato K."/>
            <person name="Kobayashi H."/>
        </authorList>
    </citation>
    <scope>NUCLEOTIDE SEQUENCE</scope>
    <source>
        <strain evidence="2">H4_3_1</strain>
    </source>
</reference>
<protein>
    <submittedName>
        <fullName evidence="2">Fructokinase</fullName>
        <ecNumber evidence="2">2.7.1.4</ecNumber>
    </submittedName>
</protein>
<dbReference type="InterPro" id="IPR043129">
    <property type="entry name" value="ATPase_NBD"/>
</dbReference>
<dbReference type="Gene3D" id="3.30.420.40">
    <property type="match status" value="2"/>
</dbReference>
<dbReference type="InterPro" id="IPR000600">
    <property type="entry name" value="ROK"/>
</dbReference>
<evidence type="ECO:0000313" key="3">
    <source>
        <dbReference type="Proteomes" id="UP001241092"/>
    </source>
</evidence>